<dbReference type="EnsemblMetazoa" id="CPIJ017160-RA">
    <property type="protein sequence ID" value="CPIJ017160-PA"/>
    <property type="gene ID" value="CPIJ017160"/>
</dbReference>
<keyword evidence="3" id="KW-1185">Reference proteome</keyword>
<gene>
    <name evidence="2" type="primary">6050873</name>
    <name evidence="1" type="ORF">CpipJ_CPIJ017160</name>
</gene>
<dbReference type="InParanoid" id="B0XCM7"/>
<sequence length="105" mass="10766">MNRHHRPNRPTCGVGGITSSASLPSLGGAGVGGGGTGYSVASGGADKPYFDDVNSRNVTAIVEDTAVLRCRVKHKGDRTVSWGNLSSAGQRCTNGIVLLRQCPVG</sequence>
<dbReference type="AlphaFoldDB" id="B0XCM7"/>
<accession>B0XCM7</accession>
<reference evidence="2" key="2">
    <citation type="submission" date="2020-05" db="UniProtKB">
        <authorList>
            <consortium name="EnsemblMetazoa"/>
        </authorList>
    </citation>
    <scope>IDENTIFICATION</scope>
    <source>
        <strain evidence="2">JHB</strain>
    </source>
</reference>
<dbReference type="Gene3D" id="2.60.40.10">
    <property type="entry name" value="Immunoglobulins"/>
    <property type="match status" value="1"/>
</dbReference>
<dbReference type="VEuPathDB" id="VectorBase:CQUJHB015107"/>
<evidence type="ECO:0000313" key="3">
    <source>
        <dbReference type="Proteomes" id="UP000002320"/>
    </source>
</evidence>
<evidence type="ECO:0000313" key="1">
    <source>
        <dbReference type="EMBL" id="EDS44923.1"/>
    </source>
</evidence>
<dbReference type="InterPro" id="IPR013783">
    <property type="entry name" value="Ig-like_fold"/>
</dbReference>
<reference evidence="1" key="1">
    <citation type="submission" date="2007-03" db="EMBL/GenBank/DDBJ databases">
        <title>Annotation of Culex pipiens quinquefasciatus.</title>
        <authorList>
            <consortium name="The Broad Institute Genome Sequencing Platform"/>
            <person name="Atkinson P.W."/>
            <person name="Hemingway J."/>
            <person name="Christensen B.M."/>
            <person name="Higgs S."/>
            <person name="Kodira C."/>
            <person name="Hannick L."/>
            <person name="Megy K."/>
            <person name="O'Leary S."/>
            <person name="Pearson M."/>
            <person name="Haas B.J."/>
            <person name="Mauceli E."/>
            <person name="Wortman J.R."/>
            <person name="Lee N.H."/>
            <person name="Guigo R."/>
            <person name="Stanke M."/>
            <person name="Alvarado L."/>
            <person name="Amedeo P."/>
            <person name="Antoine C.H."/>
            <person name="Arensburger P."/>
            <person name="Bidwell S.L."/>
            <person name="Crawford M."/>
            <person name="Camaro F."/>
            <person name="Devon K."/>
            <person name="Engels R."/>
            <person name="Hammond M."/>
            <person name="Howarth C."/>
            <person name="Koehrsen M."/>
            <person name="Lawson D."/>
            <person name="Montgomery P."/>
            <person name="Nene V."/>
            <person name="Nusbaum C."/>
            <person name="Puiu D."/>
            <person name="Romero-Severson J."/>
            <person name="Severson D.W."/>
            <person name="Shumway M."/>
            <person name="Sisk P."/>
            <person name="Stolte C."/>
            <person name="Zeng Q."/>
            <person name="Eisenstadt E."/>
            <person name="Fraser-Liggett C."/>
            <person name="Strausberg R."/>
            <person name="Galagan J."/>
            <person name="Birren B."/>
            <person name="Collins F.H."/>
        </authorList>
    </citation>
    <scope>NUCLEOTIDE SEQUENCE [LARGE SCALE GENOMIC DNA]</scope>
    <source>
        <strain evidence="1">JHB</strain>
    </source>
</reference>
<organism>
    <name type="scientific">Culex quinquefasciatus</name>
    <name type="common">Southern house mosquito</name>
    <name type="synonym">Culex pungens</name>
    <dbReference type="NCBI Taxonomy" id="7176"/>
    <lineage>
        <taxon>Eukaryota</taxon>
        <taxon>Metazoa</taxon>
        <taxon>Ecdysozoa</taxon>
        <taxon>Arthropoda</taxon>
        <taxon>Hexapoda</taxon>
        <taxon>Insecta</taxon>
        <taxon>Pterygota</taxon>
        <taxon>Neoptera</taxon>
        <taxon>Endopterygota</taxon>
        <taxon>Diptera</taxon>
        <taxon>Nematocera</taxon>
        <taxon>Culicoidea</taxon>
        <taxon>Culicidae</taxon>
        <taxon>Culicinae</taxon>
        <taxon>Culicini</taxon>
        <taxon>Culex</taxon>
        <taxon>Culex</taxon>
    </lineage>
</organism>
<dbReference type="OrthoDB" id="6377396at2759"/>
<evidence type="ECO:0000313" key="2">
    <source>
        <dbReference type="EnsemblMetazoa" id="CPIJ017160-PA"/>
    </source>
</evidence>
<dbReference type="VEuPathDB" id="VectorBase:CPIJ017160"/>
<dbReference type="KEGG" id="cqu:CpipJ_CPIJ017160"/>
<protein>
    <submittedName>
        <fullName evidence="1">Defective proboscis extension response</fullName>
    </submittedName>
</protein>
<proteinExistence type="predicted"/>
<dbReference type="HOGENOM" id="CLU_2239207_0_0_1"/>
<dbReference type="EMBL" id="DS232705">
    <property type="protein sequence ID" value="EDS44923.1"/>
    <property type="molecule type" value="Genomic_DNA"/>
</dbReference>
<dbReference type="STRING" id="7176.B0XCM7"/>
<dbReference type="Proteomes" id="UP000002320">
    <property type="component" value="Unassembled WGS sequence"/>
</dbReference>
<name>B0XCM7_CULQU</name>